<accession>A0A150WTV9</accession>
<sequence>MPAHECANRPKGGGNEPGRRADRSDQPAKAGSTSIRKSTARTTTDPEKKAKKKGAETAPFPVR</sequence>
<gene>
    <name evidence="2" type="ORF">AZI85_16760</name>
</gene>
<evidence type="ECO:0000256" key="1">
    <source>
        <dbReference type="SAM" id="MobiDB-lite"/>
    </source>
</evidence>
<dbReference type="EMBL" id="LUKF01000007">
    <property type="protein sequence ID" value="KYG67650.1"/>
    <property type="molecule type" value="Genomic_DNA"/>
</dbReference>
<evidence type="ECO:0000313" key="2">
    <source>
        <dbReference type="EMBL" id="KYG67650.1"/>
    </source>
</evidence>
<reference evidence="2 3" key="1">
    <citation type="submission" date="2016-03" db="EMBL/GenBank/DDBJ databases">
        <authorList>
            <person name="Ploux O."/>
        </authorList>
    </citation>
    <scope>NUCLEOTIDE SEQUENCE [LARGE SCALE GENOMIC DNA]</scope>
    <source>
        <strain evidence="2 3">BER2</strain>
    </source>
</reference>
<dbReference type="Proteomes" id="UP000075391">
    <property type="component" value="Unassembled WGS sequence"/>
</dbReference>
<proteinExistence type="predicted"/>
<feature type="compositionally biased region" description="Basic and acidic residues" evidence="1">
    <location>
        <begin position="17"/>
        <end position="26"/>
    </location>
</feature>
<evidence type="ECO:0000313" key="3">
    <source>
        <dbReference type="Proteomes" id="UP000075391"/>
    </source>
</evidence>
<protein>
    <submittedName>
        <fullName evidence="2">Uncharacterized protein</fullName>
    </submittedName>
</protein>
<name>A0A150WTV9_BDEBC</name>
<feature type="compositionally biased region" description="Polar residues" evidence="1">
    <location>
        <begin position="31"/>
        <end position="41"/>
    </location>
</feature>
<dbReference type="AlphaFoldDB" id="A0A150WTV9"/>
<feature type="region of interest" description="Disordered" evidence="1">
    <location>
        <begin position="1"/>
        <end position="63"/>
    </location>
</feature>
<organism evidence="2 3">
    <name type="scientific">Bdellovibrio bacteriovorus</name>
    <dbReference type="NCBI Taxonomy" id="959"/>
    <lineage>
        <taxon>Bacteria</taxon>
        <taxon>Pseudomonadati</taxon>
        <taxon>Bdellovibrionota</taxon>
        <taxon>Bdellovibrionia</taxon>
        <taxon>Bdellovibrionales</taxon>
        <taxon>Pseudobdellovibrionaceae</taxon>
        <taxon>Bdellovibrio</taxon>
    </lineage>
</organism>
<comment type="caution">
    <text evidence="2">The sequence shown here is derived from an EMBL/GenBank/DDBJ whole genome shotgun (WGS) entry which is preliminary data.</text>
</comment>